<feature type="compositionally biased region" description="Polar residues" evidence="4">
    <location>
        <begin position="28"/>
        <end position="39"/>
    </location>
</feature>
<reference evidence="5" key="1">
    <citation type="submission" date="2021-02" db="EMBL/GenBank/DDBJ databases">
        <authorList>
            <person name="Nowell W R."/>
        </authorList>
    </citation>
    <scope>NUCLEOTIDE SEQUENCE</scope>
</reference>
<name>A0A815FJM3_ADIRI</name>
<gene>
    <name evidence="5" type="ORF">EDS130_LOCUS31937</name>
    <name evidence="6" type="ORF">XAT740_LOCUS38579</name>
</gene>
<dbReference type="Proteomes" id="UP000663828">
    <property type="component" value="Unassembled WGS sequence"/>
</dbReference>
<evidence type="ECO:0000256" key="3">
    <source>
        <dbReference type="ARBA" id="ARBA00022840"/>
    </source>
</evidence>
<sequence>MLRSPNSRQSALNVDNYRTLGELAMRSPTPTRTSRQLSSRQDDEDDNNRTIRKLVSHQPMNPSRNYSSSTTSLKSMVIDGRWKYRANDGSDDDNDEVNRLRLQSLGIEHLVRVCHDIMKSKTEISHRKDDRRAKSPMTSNGLPVIKLDAYKKLTSADRSTLNRAHLFDLMTIVYEAASTDASMAQLVRIWREVSEHVRNPRPLERSTESHPLISYVQAFNHLIRTPNDHILQIAVHASLITLRKRSDLLRLGNKLGIDKNEFDIRSIHTSFQAFQYMVKFLREQKLREKEEQQFIDRKRLPYKRRKKQGLHANVTGTKFRLICEAMDVAGFYISPASDFTCNLLWNDTLISMDIVSALKPYQKVNHFPTMNEISRKDLLAKNYDQIRSFLPKEYNFAPKTWILPNDYNLWYSYASNRPHKESATYIMKPNNTAMGHGIAIHCNYKQVKKLDNYIVQEYIREPYLLDGFKFDLRIYALITSCDPLRVFIFNNGLVRLSSTKYQLPTPINALNYAMHLTNYSITKKNPDDLDLDSSKRRSLQQLFDYLKRDNHDVEKLWTEIKNIITKTIFLAEPHMSSAYRTCRPAALPTSESVCFELLGFDILIDKNLKPWIIEVNRCPSFDTTEQIEFDIKMKLLCDTLNLLHFQVSDREKSDAIEKVEAQRRLYLSIGKPFNTQRDQVEELKEILFLLRRERARDIFESHHCGGFVRLFPVDDDKRMNGLMHILSKCFHILSPTPYDLSRYANYTQQYDERDLIQKIEQLETTKRPTSTKSVGLYHVSPLTTFTYGFGDDEEEKPRESSLSPNRTQQSSPESDKFSKRVGTQTPADIPRATSAASKTKKRSNSLVSTGRVSRPESDSHQTLPGVSASRITEKKFYTTPSPSLPSEYREQEQRVPSPKVRRSNNKSQMVTQSAILHANLQQQQPLNQTTSTTIDITKEYHLTADDLYRLSELIFKEMNKLRIHYPNRTDQETNRLCTTIMENWTEYKADIGRFWLVELDANKRESIIQMVWINIQQIMKKLCIIDELAQHLPLNRHLSKIERRLLANHGQCMWETCQNRHNSWELLFMKGNNPLSDIELKCCYRFVDLCKEALFIVYRYSNDEQFQKQRQLNSHVTLMIKS</sequence>
<dbReference type="OrthoDB" id="202825at2759"/>
<dbReference type="PANTHER" id="PTHR12241">
    <property type="entry name" value="TUBULIN POLYGLUTAMYLASE"/>
    <property type="match status" value="1"/>
</dbReference>
<dbReference type="GO" id="GO:0070740">
    <property type="term" value="F:tubulin-glutamic acid ligase activity"/>
    <property type="evidence" value="ECO:0007669"/>
    <property type="project" value="TreeGrafter"/>
</dbReference>
<organism evidence="5 8">
    <name type="scientific">Adineta ricciae</name>
    <name type="common">Rotifer</name>
    <dbReference type="NCBI Taxonomy" id="249248"/>
    <lineage>
        <taxon>Eukaryota</taxon>
        <taxon>Metazoa</taxon>
        <taxon>Spiralia</taxon>
        <taxon>Gnathifera</taxon>
        <taxon>Rotifera</taxon>
        <taxon>Eurotatoria</taxon>
        <taxon>Bdelloidea</taxon>
        <taxon>Adinetida</taxon>
        <taxon>Adinetidae</taxon>
        <taxon>Adineta</taxon>
    </lineage>
</organism>
<dbReference type="GO" id="GO:0015631">
    <property type="term" value="F:tubulin binding"/>
    <property type="evidence" value="ECO:0007669"/>
    <property type="project" value="TreeGrafter"/>
</dbReference>
<dbReference type="PANTHER" id="PTHR12241:SF147">
    <property type="entry name" value="TUBULIN POLYGLUTAMYLASE TTLL7"/>
    <property type="match status" value="1"/>
</dbReference>
<evidence type="ECO:0000313" key="8">
    <source>
        <dbReference type="Proteomes" id="UP000663852"/>
    </source>
</evidence>
<keyword evidence="7" id="KW-1185">Reference proteome</keyword>
<proteinExistence type="predicted"/>
<dbReference type="SUPFAM" id="SSF56059">
    <property type="entry name" value="Glutathione synthetase ATP-binding domain-like"/>
    <property type="match status" value="1"/>
</dbReference>
<comment type="caution">
    <text evidence="5">The sequence shown here is derived from an EMBL/GenBank/DDBJ whole genome shotgun (WGS) entry which is preliminary data.</text>
</comment>
<evidence type="ECO:0000256" key="2">
    <source>
        <dbReference type="ARBA" id="ARBA00022741"/>
    </source>
</evidence>
<dbReference type="GO" id="GO:0036064">
    <property type="term" value="C:ciliary basal body"/>
    <property type="evidence" value="ECO:0007669"/>
    <property type="project" value="TreeGrafter"/>
</dbReference>
<dbReference type="PROSITE" id="PS51221">
    <property type="entry name" value="TTL"/>
    <property type="match status" value="1"/>
</dbReference>
<protein>
    <submittedName>
        <fullName evidence="5">Uncharacterized protein</fullName>
    </submittedName>
</protein>
<dbReference type="Gene3D" id="3.30.470.20">
    <property type="entry name" value="ATP-grasp fold, B domain"/>
    <property type="match status" value="1"/>
</dbReference>
<dbReference type="GO" id="GO:0005524">
    <property type="term" value="F:ATP binding"/>
    <property type="evidence" value="ECO:0007669"/>
    <property type="project" value="UniProtKB-KW"/>
</dbReference>
<keyword evidence="3" id="KW-0067">ATP-binding</keyword>
<feature type="compositionally biased region" description="Polar residues" evidence="4">
    <location>
        <begin position="1"/>
        <end position="13"/>
    </location>
</feature>
<evidence type="ECO:0000313" key="7">
    <source>
        <dbReference type="Proteomes" id="UP000663828"/>
    </source>
</evidence>
<evidence type="ECO:0000313" key="5">
    <source>
        <dbReference type="EMBL" id="CAF1326313.1"/>
    </source>
</evidence>
<evidence type="ECO:0000256" key="4">
    <source>
        <dbReference type="SAM" id="MobiDB-lite"/>
    </source>
</evidence>
<accession>A0A815FJM3</accession>
<evidence type="ECO:0000256" key="1">
    <source>
        <dbReference type="ARBA" id="ARBA00022598"/>
    </source>
</evidence>
<dbReference type="GO" id="GO:0000226">
    <property type="term" value="P:microtubule cytoskeleton organization"/>
    <property type="evidence" value="ECO:0007669"/>
    <property type="project" value="TreeGrafter"/>
</dbReference>
<keyword evidence="1" id="KW-0436">Ligase</keyword>
<feature type="region of interest" description="Disordered" evidence="4">
    <location>
        <begin position="787"/>
        <end position="909"/>
    </location>
</feature>
<dbReference type="AlphaFoldDB" id="A0A815FJM3"/>
<dbReference type="EMBL" id="CAJNOR010004183">
    <property type="protein sequence ID" value="CAF1481889.1"/>
    <property type="molecule type" value="Genomic_DNA"/>
</dbReference>
<dbReference type="Pfam" id="PF03133">
    <property type="entry name" value="TTL"/>
    <property type="match status" value="1"/>
</dbReference>
<dbReference type="EMBL" id="CAJNOJ010000239">
    <property type="protein sequence ID" value="CAF1326313.1"/>
    <property type="molecule type" value="Genomic_DNA"/>
</dbReference>
<evidence type="ECO:0000313" key="6">
    <source>
        <dbReference type="EMBL" id="CAF1481889.1"/>
    </source>
</evidence>
<keyword evidence="2" id="KW-0547">Nucleotide-binding</keyword>
<feature type="compositionally biased region" description="Polar residues" evidence="4">
    <location>
        <begin position="800"/>
        <end position="812"/>
    </location>
</feature>
<feature type="region of interest" description="Disordered" evidence="4">
    <location>
        <begin position="1"/>
        <end position="48"/>
    </location>
</feature>
<dbReference type="InterPro" id="IPR004344">
    <property type="entry name" value="TTL/TTLL_fam"/>
</dbReference>
<dbReference type="Proteomes" id="UP000663852">
    <property type="component" value="Unassembled WGS sequence"/>
</dbReference>